<dbReference type="EMBL" id="CP046640">
    <property type="protein sequence ID" value="QTL97042.1"/>
    <property type="molecule type" value="Genomic_DNA"/>
</dbReference>
<feature type="active site" description="Nucleophile" evidence="3">
    <location>
        <position position="188"/>
    </location>
</feature>
<evidence type="ECO:0000256" key="4">
    <source>
        <dbReference type="PIRSR" id="PIRSR640042-2"/>
    </source>
</evidence>
<feature type="binding site" evidence="4">
    <location>
        <position position="240"/>
    </location>
    <ligand>
        <name>substrate</name>
    </ligand>
</feature>
<feature type="binding site" evidence="4">
    <location>
        <position position="465"/>
    </location>
    <ligand>
        <name>substrate</name>
    </ligand>
</feature>
<dbReference type="KEGG" id="ifn:GM661_03140"/>
<dbReference type="Pfam" id="PF03065">
    <property type="entry name" value="Glyco_hydro_57"/>
    <property type="match status" value="1"/>
</dbReference>
<dbReference type="Pfam" id="PF09210">
    <property type="entry name" value="BE_C"/>
    <property type="match status" value="1"/>
</dbReference>
<evidence type="ECO:0000259" key="6">
    <source>
        <dbReference type="Pfam" id="PF03065"/>
    </source>
</evidence>
<dbReference type="PANTHER" id="PTHR41695">
    <property type="entry name" value="1,4-ALPHA-GLUCAN BRANCHING ENZYME RV3031-RELATED"/>
    <property type="match status" value="1"/>
</dbReference>
<feature type="active site" description="Proton donor" evidence="3">
    <location>
        <position position="348"/>
    </location>
</feature>
<feature type="binding site" evidence="4">
    <location>
        <position position="257"/>
    </location>
    <ligand>
        <name>substrate</name>
    </ligand>
</feature>
<evidence type="ECO:0000256" key="2">
    <source>
        <dbReference type="ARBA" id="ARBA00023277"/>
    </source>
</evidence>
<dbReference type="InterPro" id="IPR015293">
    <property type="entry name" value="BE_C"/>
</dbReference>
<evidence type="ECO:0000256" key="3">
    <source>
        <dbReference type="PIRSR" id="PIRSR640042-1"/>
    </source>
</evidence>
<feature type="binding site" evidence="4">
    <location>
        <position position="402"/>
    </location>
    <ligand>
        <name>substrate</name>
    </ligand>
</feature>
<reference evidence="8" key="1">
    <citation type="submission" date="2019-12" db="EMBL/GenBank/DDBJ databases">
        <authorList>
            <person name="zhang j."/>
            <person name="sun C.M."/>
        </authorList>
    </citation>
    <scope>NUCLEOTIDE SEQUENCE</scope>
    <source>
        <strain evidence="8">NS-1</strain>
    </source>
</reference>
<dbReference type="InterPro" id="IPR040042">
    <property type="entry name" value="Branching_enz_MT3115-like"/>
</dbReference>
<dbReference type="InterPro" id="IPR011330">
    <property type="entry name" value="Glyco_hydro/deAcase_b/a-brl"/>
</dbReference>
<evidence type="ECO:0000259" key="7">
    <source>
        <dbReference type="Pfam" id="PF09210"/>
    </source>
</evidence>
<dbReference type="SUPFAM" id="SSF88713">
    <property type="entry name" value="Glycoside hydrolase/deacetylase"/>
    <property type="match status" value="1"/>
</dbReference>
<keyword evidence="2 5" id="KW-0119">Carbohydrate metabolism</keyword>
<dbReference type="InterPro" id="IPR027291">
    <property type="entry name" value="Glyco_hydro_38_N_sf"/>
</dbReference>
<dbReference type="RefSeq" id="WP_230868705.1">
    <property type="nucleotide sequence ID" value="NZ_CP046640.1"/>
</dbReference>
<protein>
    <submittedName>
        <fullName evidence="8">DUF1957 domain-containing protein</fullName>
    </submittedName>
</protein>
<organism evidence="8 9">
    <name type="scientific">Iocasia fonsfrigidae</name>
    <dbReference type="NCBI Taxonomy" id="2682810"/>
    <lineage>
        <taxon>Bacteria</taxon>
        <taxon>Bacillati</taxon>
        <taxon>Bacillota</taxon>
        <taxon>Clostridia</taxon>
        <taxon>Halanaerobiales</taxon>
        <taxon>Halanaerobiaceae</taxon>
        <taxon>Iocasia</taxon>
    </lineage>
</organism>
<keyword evidence="9" id="KW-1185">Reference proteome</keyword>
<dbReference type="InterPro" id="IPR037090">
    <property type="entry name" value="57_glycoside_trans_central"/>
</dbReference>
<dbReference type="InterPro" id="IPR028995">
    <property type="entry name" value="Glyco_hydro_57/38_cen_sf"/>
</dbReference>
<dbReference type="Gene3D" id="1.20.1430.10">
    <property type="entry name" value="Families 57/38 glycoside transferase, middle domain"/>
    <property type="match status" value="1"/>
</dbReference>
<feature type="domain" description="Glycoside hydrolase family 57 N-terminal" evidence="6">
    <location>
        <begin position="7"/>
        <end position="394"/>
    </location>
</feature>
<accession>A0A8A7KGN4</accession>
<evidence type="ECO:0000256" key="5">
    <source>
        <dbReference type="RuleBase" id="RU361196"/>
    </source>
</evidence>
<gene>
    <name evidence="8" type="ORF">GM661_03140</name>
</gene>
<dbReference type="AlphaFoldDB" id="A0A8A7KGN4"/>
<dbReference type="InterPro" id="IPR004300">
    <property type="entry name" value="Glyco_hydro_57_N"/>
</dbReference>
<feature type="domain" description="1,4-alpha-glucan branching enzyme C-terminal" evidence="7">
    <location>
        <begin position="422"/>
        <end position="525"/>
    </location>
</feature>
<name>A0A8A7KGN4_9FIRM</name>
<dbReference type="GO" id="GO:0030979">
    <property type="term" value="P:alpha-glucan biosynthetic process"/>
    <property type="evidence" value="ECO:0007669"/>
    <property type="project" value="InterPro"/>
</dbReference>
<evidence type="ECO:0000313" key="8">
    <source>
        <dbReference type="EMBL" id="QTL97042.1"/>
    </source>
</evidence>
<evidence type="ECO:0000313" key="9">
    <source>
        <dbReference type="Proteomes" id="UP000665020"/>
    </source>
</evidence>
<dbReference type="SUPFAM" id="SSF88688">
    <property type="entry name" value="Families 57/38 glycoside transferase middle domain"/>
    <property type="match status" value="1"/>
</dbReference>
<dbReference type="Proteomes" id="UP000665020">
    <property type="component" value="Chromosome"/>
</dbReference>
<dbReference type="CDD" id="cd10792">
    <property type="entry name" value="GH57N_AmyC_like"/>
    <property type="match status" value="1"/>
</dbReference>
<sequence>MTKGFLAFVLHAHLPYVRHNKEGELAEDWLYEAITETYIPLIIIMNRLVKEGVNFQYTINISPSLASMLGDELLQERYHKHVLKLIELSEKELQRTKDQPELYRLAEMYNYLYKEVYYFFHEKYHNNILAAFKEFQERGNIEIITSAATHAYLPLLLTDEARNAQIKTGIETYQQFFGKRPNGIWLPECAFKPGLDQILAENDLRYFISSSHGILHAAPRPRYGLYAPIYTPAGVAAFGRDIESSKQVWSANEGYPGDYNYREFYRDIGYDLDYDYIKEYLPSGIRKHIGFKYYKITSKNNWKEVYDPIAARDKAAEHAGNFMFNRQQQINYLTQILDRKAIIVSPYDAELFGHWWFEGPQWLEFLFKKLHYDQDEIETISLSSYLDHYPKNQIAMPTESSWGYKGYHEVWLNGTNDWIYRHLHQAELKLIELADCFAYLNDQKDKRYRALNQLVRELLLAQSSDWAFIMKADTMVDYAILRTKKHLHNFSQLVEGIERNNIDLTKLTELEKEDNIFPAIDFKMYQPRSKVQLRKEG</sequence>
<evidence type="ECO:0000256" key="1">
    <source>
        <dbReference type="ARBA" id="ARBA00006821"/>
    </source>
</evidence>
<dbReference type="Gene3D" id="3.20.110.10">
    <property type="entry name" value="Glycoside hydrolase 38, N terminal domain"/>
    <property type="match status" value="1"/>
</dbReference>
<dbReference type="PANTHER" id="PTHR41695:SF1">
    <property type="entry name" value="1,4-ALPHA-GLUCAN BRANCHING ENZYME TK1436"/>
    <property type="match status" value="1"/>
</dbReference>
<dbReference type="GO" id="GO:0003844">
    <property type="term" value="F:1,4-alpha-glucan branching enzyme activity"/>
    <property type="evidence" value="ECO:0007669"/>
    <property type="project" value="InterPro"/>
</dbReference>
<comment type="similarity">
    <text evidence="1 5">Belongs to the glycosyl hydrolase 57 family.</text>
</comment>
<proteinExistence type="inferred from homology"/>
<dbReference type="GO" id="GO:0005576">
    <property type="term" value="C:extracellular region"/>
    <property type="evidence" value="ECO:0007669"/>
    <property type="project" value="TreeGrafter"/>
</dbReference>